<evidence type="ECO:0008006" key="3">
    <source>
        <dbReference type="Google" id="ProtNLM"/>
    </source>
</evidence>
<reference evidence="1" key="1">
    <citation type="submission" date="2022-08" db="EMBL/GenBank/DDBJ databases">
        <title>The complete genome sequence of the thermophilic bacterium Laceyella sacchari FBKL4.010 reveals the basis for tetramethylpyrazine biosynthesis in Moutai-flavor Daqu.</title>
        <authorList>
            <person name="Li D."/>
            <person name="Huang W."/>
            <person name="Wang C."/>
            <person name="Qiu S."/>
        </authorList>
    </citation>
    <scope>NUCLEOTIDE SEQUENCE</scope>
    <source>
        <strain evidence="1">FBKL4.014</strain>
    </source>
</reference>
<proteinExistence type="predicted"/>
<gene>
    <name evidence="1" type="ORF">NYR52_05140</name>
</gene>
<organism evidence="1 2">
    <name type="scientific">Laceyella sacchari</name>
    <name type="common">Thermoactinomyces thalpophilus</name>
    <dbReference type="NCBI Taxonomy" id="37482"/>
    <lineage>
        <taxon>Bacteria</taxon>
        <taxon>Bacillati</taxon>
        <taxon>Bacillota</taxon>
        <taxon>Bacilli</taxon>
        <taxon>Bacillales</taxon>
        <taxon>Thermoactinomycetaceae</taxon>
        <taxon>Laceyella</taxon>
    </lineage>
</organism>
<accession>A0ABY5U4G7</accession>
<name>A0ABY5U4G7_LACSH</name>
<evidence type="ECO:0000313" key="1">
    <source>
        <dbReference type="EMBL" id="UWE04531.1"/>
    </source>
</evidence>
<evidence type="ECO:0000313" key="2">
    <source>
        <dbReference type="Proteomes" id="UP001058650"/>
    </source>
</evidence>
<protein>
    <recommendedName>
        <fullName evidence="3">DUF3825 domain-containing protein</fullName>
    </recommendedName>
</protein>
<dbReference type="RefSeq" id="WP_132219906.1">
    <property type="nucleotide sequence ID" value="NZ_CP103866.1"/>
</dbReference>
<sequence length="162" mass="19796">MSRQEFFSSRDEFEEWLFFQSDAVENFIDEFRHLKLDYSPESLLRLEKWILDRHSSPQTLVKNEKAAVLDGMLRYVGQVYVKQLKWIWDVELNDKNYVFYSMPLVKQRDDHDNIYAESPWSLLLASVDRRQGEYMYRMFMNMKEDMEEKSFCKKEKINFIKD</sequence>
<dbReference type="Proteomes" id="UP001058650">
    <property type="component" value="Chromosome"/>
</dbReference>
<dbReference type="EMBL" id="CP103866">
    <property type="protein sequence ID" value="UWE04531.1"/>
    <property type="molecule type" value="Genomic_DNA"/>
</dbReference>
<keyword evidence="2" id="KW-1185">Reference proteome</keyword>